<keyword evidence="3" id="KW-1185">Reference proteome</keyword>
<evidence type="ECO:0000313" key="3">
    <source>
        <dbReference type="Proteomes" id="UP000706333"/>
    </source>
</evidence>
<dbReference type="AlphaFoldDB" id="A0A934TMB6"/>
<comment type="caution">
    <text evidence="2">The sequence shown here is derived from an EMBL/GenBank/DDBJ whole genome shotgun (WGS) entry which is preliminary data.</text>
</comment>
<evidence type="ECO:0008006" key="4">
    <source>
        <dbReference type="Google" id="ProtNLM"/>
    </source>
</evidence>
<evidence type="ECO:0000313" key="2">
    <source>
        <dbReference type="EMBL" id="MBK5928146.1"/>
    </source>
</evidence>
<feature type="chain" id="PRO_5037771804" description="YceI-like domain-containing protein" evidence="1">
    <location>
        <begin position="28"/>
        <end position="182"/>
    </location>
</feature>
<proteinExistence type="predicted"/>
<feature type="signal peptide" evidence="1">
    <location>
        <begin position="1"/>
        <end position="27"/>
    </location>
</feature>
<reference evidence="2" key="2">
    <citation type="journal article" date="2020" name="Microorganisms">
        <title>Osmotic Adaptation and Compatible Solute Biosynthesis of Phototrophic Bacteria as Revealed from Genome Analyses.</title>
        <authorList>
            <person name="Imhoff J.F."/>
            <person name="Rahn T."/>
            <person name="Kunzel S."/>
            <person name="Keller A."/>
            <person name="Neulinger S.C."/>
        </authorList>
    </citation>
    <scope>NUCLEOTIDE SEQUENCE</scope>
    <source>
        <strain evidence="2">LMG 28126</strain>
    </source>
</reference>
<protein>
    <recommendedName>
        <fullName evidence="4">YceI-like domain-containing protein</fullName>
    </recommendedName>
</protein>
<reference evidence="2" key="1">
    <citation type="submission" date="2017-05" db="EMBL/GenBank/DDBJ databases">
        <authorList>
            <person name="Imhoff J.F."/>
            <person name="Rahn T."/>
            <person name="Kuenzel S."/>
            <person name="Neulinger S.C."/>
        </authorList>
    </citation>
    <scope>NUCLEOTIDE SEQUENCE</scope>
    <source>
        <strain evidence="2">LMG 28126</strain>
    </source>
</reference>
<organism evidence="2 3">
    <name type="scientific">Rhodobaculum claviforme</name>
    <dbReference type="NCBI Taxonomy" id="1549854"/>
    <lineage>
        <taxon>Bacteria</taxon>
        <taxon>Pseudomonadati</taxon>
        <taxon>Pseudomonadota</taxon>
        <taxon>Alphaproteobacteria</taxon>
        <taxon>Rhodobacterales</taxon>
        <taxon>Paracoccaceae</taxon>
        <taxon>Rhodobaculum</taxon>
    </lineage>
</organism>
<dbReference type="Proteomes" id="UP000706333">
    <property type="component" value="Unassembled WGS sequence"/>
</dbReference>
<evidence type="ECO:0000256" key="1">
    <source>
        <dbReference type="SAM" id="SignalP"/>
    </source>
</evidence>
<dbReference type="EMBL" id="NHSD01000292">
    <property type="protein sequence ID" value="MBK5928146.1"/>
    <property type="molecule type" value="Genomic_DNA"/>
</dbReference>
<gene>
    <name evidence="2" type="ORF">CCR87_12535</name>
</gene>
<sequence>MRLSVPMPLPVLALVVACLGVPQGAAAQEVRATLHGHVDGTAMVWHVVEIGGESGSYWADMGTLHQVTVFAFADNGGTSGLRPDGALEFSLTLDSRESPMRVVGAQVTFFPEDSTQAFAVPRRAEGRVDVALEDTRIDGRRMHLRGQLATPLQRLTDPLSQRFDPEDTIDIDVSFDLSVGSL</sequence>
<accession>A0A934TMB6</accession>
<dbReference type="PROSITE" id="PS51257">
    <property type="entry name" value="PROKAR_LIPOPROTEIN"/>
    <property type="match status" value="1"/>
</dbReference>
<keyword evidence="1" id="KW-0732">Signal</keyword>
<dbReference type="RefSeq" id="WP_201157898.1">
    <property type="nucleotide sequence ID" value="NZ_NHSD01000292.1"/>
</dbReference>
<name>A0A934TMB6_9RHOB</name>